<protein>
    <submittedName>
        <fullName evidence="1">Uncharacterized protein</fullName>
    </submittedName>
</protein>
<dbReference type="EMBL" id="BK032510">
    <property type="protein sequence ID" value="DAF43859.1"/>
    <property type="molecule type" value="Genomic_DNA"/>
</dbReference>
<proteinExistence type="predicted"/>
<sequence length="85" mass="10781">MTEQEALDFYEDYVKSNPQFNQVKWERCEFEEYRNCLSKFLKYPQGHRWKFPEWFDIQDVAFKILVDKRKITEEEYKFYCLRFKI</sequence>
<evidence type="ECO:0000313" key="1">
    <source>
        <dbReference type="EMBL" id="DAF43859.1"/>
    </source>
</evidence>
<name>A0A8S5RZC6_9CAUD</name>
<accession>A0A8S5RZC6</accession>
<reference evidence="1" key="1">
    <citation type="journal article" date="2021" name="Proc. Natl. Acad. Sci. U.S.A.">
        <title>A Catalog of Tens of Thousands of Viruses from Human Metagenomes Reveals Hidden Associations with Chronic Diseases.</title>
        <authorList>
            <person name="Tisza M.J."/>
            <person name="Buck C.B."/>
        </authorList>
    </citation>
    <scope>NUCLEOTIDE SEQUENCE</scope>
    <source>
        <strain evidence="1">CtNQV2</strain>
    </source>
</reference>
<organism evidence="1">
    <name type="scientific">Myoviridae sp. ctNQV2</name>
    <dbReference type="NCBI Taxonomy" id="2827683"/>
    <lineage>
        <taxon>Viruses</taxon>
        <taxon>Duplodnaviria</taxon>
        <taxon>Heunggongvirae</taxon>
        <taxon>Uroviricota</taxon>
        <taxon>Caudoviricetes</taxon>
    </lineage>
</organism>